<name>A0ABY1BZY6_MYXFU</name>
<feature type="transmembrane region" description="Helical" evidence="1">
    <location>
        <begin position="76"/>
        <end position="97"/>
    </location>
</feature>
<feature type="transmembrane region" description="Helical" evidence="1">
    <location>
        <begin position="117"/>
        <end position="134"/>
    </location>
</feature>
<feature type="transmembrane region" description="Helical" evidence="1">
    <location>
        <begin position="177"/>
        <end position="199"/>
    </location>
</feature>
<feature type="transmembrane region" description="Helical" evidence="1">
    <location>
        <begin position="270"/>
        <end position="291"/>
    </location>
</feature>
<proteinExistence type="predicted"/>
<keyword evidence="1" id="KW-0812">Transmembrane</keyword>
<feature type="transmembrane region" description="Helical" evidence="1">
    <location>
        <begin position="334"/>
        <end position="357"/>
    </location>
</feature>
<protein>
    <submittedName>
        <fullName evidence="3">Uncharacterized membrane protein YeiB</fullName>
    </submittedName>
</protein>
<organism evidence="3 4">
    <name type="scientific">Myxococcus fulvus</name>
    <dbReference type="NCBI Taxonomy" id="33"/>
    <lineage>
        <taxon>Bacteria</taxon>
        <taxon>Pseudomonadati</taxon>
        <taxon>Myxococcota</taxon>
        <taxon>Myxococcia</taxon>
        <taxon>Myxococcales</taxon>
        <taxon>Cystobacterineae</taxon>
        <taxon>Myxococcaceae</taxon>
        <taxon>Myxococcus</taxon>
    </lineage>
</organism>
<dbReference type="InterPro" id="IPR002656">
    <property type="entry name" value="Acyl_transf_3_dom"/>
</dbReference>
<keyword evidence="4" id="KW-1185">Reference proteome</keyword>
<evidence type="ECO:0000259" key="2">
    <source>
        <dbReference type="Pfam" id="PF01757"/>
    </source>
</evidence>
<evidence type="ECO:0000313" key="3">
    <source>
        <dbReference type="EMBL" id="SET42800.1"/>
    </source>
</evidence>
<feature type="domain" description="Acyltransferase 3" evidence="2">
    <location>
        <begin position="40"/>
        <end position="350"/>
    </location>
</feature>
<comment type="caution">
    <text evidence="3">The sequence shown here is derived from an EMBL/GenBank/DDBJ whole genome shotgun (WGS) entry which is preliminary data.</text>
</comment>
<dbReference type="Pfam" id="PF01757">
    <property type="entry name" value="Acyl_transf_3"/>
    <property type="match status" value="1"/>
</dbReference>
<keyword evidence="1" id="KW-0472">Membrane</keyword>
<evidence type="ECO:0000256" key="1">
    <source>
        <dbReference type="SAM" id="Phobius"/>
    </source>
</evidence>
<dbReference type="Proteomes" id="UP000183760">
    <property type="component" value="Unassembled WGS sequence"/>
</dbReference>
<feature type="transmembrane region" description="Helical" evidence="1">
    <location>
        <begin position="246"/>
        <end position="264"/>
    </location>
</feature>
<sequence length="388" mass="41486">MTSPVVRFRDEASTSSYAPGRVKRLGPSFTFQQQSNRHPGLDGARGLAVLAMVLGHTLDALLSAEARLLPWVQHYWAFRGVTAPLFLLVSGWAVVAALGTRPNAARDTLGRRVRRSLLLLFLGYFLHWPGWHAVRDLGWTDAMVSHVLTFDALQCIGFALLVGSVLLALVPAQGGRPLVLLVLAVGIPLVSATVWKLGVGLPGAVQQFLGSAAGSRFPFFPWAGYFFAGAFAAYALHLLRPGWPQGLALLALGAGLLGLTRMTTADWTPASAWLVAYRVGQGLLVLGAVNLAPVRLSRLLAPFGRLSLWIYVLHLPVVYGWADVAGLAGRIGPRLGVTAAVGIGVALLVTCAVVAWLGRWVMEQARPWRAGSTTLNASLSGTRMSPRV</sequence>
<gene>
    <name evidence="3" type="ORF">SAMN05443572_102239</name>
</gene>
<reference evidence="3 4" key="1">
    <citation type="submission" date="2016-10" db="EMBL/GenBank/DDBJ databases">
        <authorList>
            <person name="Varghese N."/>
            <person name="Submissions S."/>
        </authorList>
    </citation>
    <scope>NUCLEOTIDE SEQUENCE [LARGE SCALE GENOMIC DNA]</scope>
    <source>
        <strain evidence="3 4">DSM 16525</strain>
    </source>
</reference>
<keyword evidence="1" id="KW-1133">Transmembrane helix</keyword>
<evidence type="ECO:0000313" key="4">
    <source>
        <dbReference type="Proteomes" id="UP000183760"/>
    </source>
</evidence>
<dbReference type="EMBL" id="FOIB01000002">
    <property type="protein sequence ID" value="SET42800.1"/>
    <property type="molecule type" value="Genomic_DNA"/>
</dbReference>
<feature type="transmembrane region" description="Helical" evidence="1">
    <location>
        <begin position="303"/>
        <end position="322"/>
    </location>
</feature>
<accession>A0ABY1BZY6</accession>
<feature type="transmembrane region" description="Helical" evidence="1">
    <location>
        <begin position="146"/>
        <end position="170"/>
    </location>
</feature>
<feature type="transmembrane region" description="Helical" evidence="1">
    <location>
        <begin position="219"/>
        <end position="239"/>
    </location>
</feature>